<accession>A0ABR1N556</accession>
<dbReference type="Proteomes" id="UP001367316">
    <property type="component" value="Unassembled WGS sequence"/>
</dbReference>
<dbReference type="EMBL" id="JBBPBF010000025">
    <property type="protein sequence ID" value="KAK7609159.1"/>
    <property type="molecule type" value="Genomic_DNA"/>
</dbReference>
<evidence type="ECO:0000313" key="2">
    <source>
        <dbReference type="Proteomes" id="UP001367316"/>
    </source>
</evidence>
<reference evidence="1 2" key="1">
    <citation type="submission" date="2024-04" db="EMBL/GenBank/DDBJ databases">
        <title>Phyllosticta paracitricarpa is synonymous to the EU quarantine fungus P. citricarpa based on phylogenomic analyses.</title>
        <authorList>
            <consortium name="Lawrence Berkeley National Laboratory"/>
            <person name="Van ingen-buijs V.A."/>
            <person name="Van westerhoven A.C."/>
            <person name="Haridas S."/>
            <person name="Skiadas P."/>
            <person name="Martin F."/>
            <person name="Groenewald J.Z."/>
            <person name="Crous P.W."/>
            <person name="Seidl M.F."/>
        </authorList>
    </citation>
    <scope>NUCLEOTIDE SEQUENCE [LARGE SCALE GENOMIC DNA]</scope>
    <source>
        <strain evidence="1 2">CBS 141358</strain>
    </source>
</reference>
<protein>
    <submittedName>
        <fullName evidence="1">Uncharacterized protein</fullName>
    </submittedName>
</protein>
<organism evidence="1 2">
    <name type="scientific">Phyllosticta paracitricarpa</name>
    <dbReference type="NCBI Taxonomy" id="2016321"/>
    <lineage>
        <taxon>Eukaryota</taxon>
        <taxon>Fungi</taxon>
        <taxon>Dikarya</taxon>
        <taxon>Ascomycota</taxon>
        <taxon>Pezizomycotina</taxon>
        <taxon>Dothideomycetes</taxon>
        <taxon>Dothideomycetes incertae sedis</taxon>
        <taxon>Botryosphaeriales</taxon>
        <taxon>Phyllostictaceae</taxon>
        <taxon>Phyllosticta</taxon>
    </lineage>
</organism>
<keyword evidence="2" id="KW-1185">Reference proteome</keyword>
<name>A0ABR1N556_9PEZI</name>
<evidence type="ECO:0000313" key="1">
    <source>
        <dbReference type="EMBL" id="KAK7609159.1"/>
    </source>
</evidence>
<proteinExistence type="predicted"/>
<gene>
    <name evidence="1" type="ORF">JOL62DRAFT_191704</name>
</gene>
<sequence length="151" mass="16906">MTSRTSRRVRCSLVRAAPRRAIRPSLPACLPDFRYPTEARRGEARRGADGGRRLEASIRMCVWFGLLAWCACSGGRKESEWVSDGRGRMDGWMDGCGTGTCRFGPVDGIGLVGKCRGRRSFTWGVWFCSWGNGLEWWAGYVRLEFSLECVG</sequence>
<comment type="caution">
    <text evidence="1">The sequence shown here is derived from an EMBL/GenBank/DDBJ whole genome shotgun (WGS) entry which is preliminary data.</text>
</comment>